<evidence type="ECO:0000256" key="1">
    <source>
        <dbReference type="SAM" id="Phobius"/>
    </source>
</evidence>
<dbReference type="HOGENOM" id="CLU_022949_0_0_1"/>
<proteinExistence type="predicted"/>
<reference evidence="2 3" key="1">
    <citation type="journal article" date="2014" name="BMC Genomics">
        <title>Comparative genome sequencing reveals chemotype-specific gene clusters in the toxigenic black mold Stachybotrys.</title>
        <authorList>
            <person name="Semeiks J."/>
            <person name="Borek D."/>
            <person name="Otwinowski Z."/>
            <person name="Grishin N.V."/>
        </authorList>
    </citation>
    <scope>NUCLEOTIDE SEQUENCE [LARGE SCALE GENOMIC DNA]</scope>
    <source>
        <strain evidence="3">CBS 109288 / IBT 7711</strain>
    </source>
</reference>
<keyword evidence="1" id="KW-0472">Membrane</keyword>
<dbReference type="Proteomes" id="UP000028045">
    <property type="component" value="Unassembled WGS sequence"/>
</dbReference>
<accession>A0A084BAA8</accession>
<feature type="transmembrane region" description="Helical" evidence="1">
    <location>
        <begin position="338"/>
        <end position="357"/>
    </location>
</feature>
<keyword evidence="1" id="KW-1133">Transmembrane helix</keyword>
<organism evidence="2 3">
    <name type="scientific">Stachybotrys chartarum (strain CBS 109288 / IBT 7711)</name>
    <name type="common">Toxic black mold</name>
    <name type="synonym">Stilbospora chartarum</name>
    <dbReference type="NCBI Taxonomy" id="1280523"/>
    <lineage>
        <taxon>Eukaryota</taxon>
        <taxon>Fungi</taxon>
        <taxon>Dikarya</taxon>
        <taxon>Ascomycota</taxon>
        <taxon>Pezizomycotina</taxon>
        <taxon>Sordariomycetes</taxon>
        <taxon>Hypocreomycetidae</taxon>
        <taxon>Hypocreales</taxon>
        <taxon>Stachybotryaceae</taxon>
        <taxon>Stachybotrys</taxon>
    </lineage>
</organism>
<keyword evidence="3" id="KW-1185">Reference proteome</keyword>
<sequence>MAASIEFASTPNLHSYPWVINAGSISEIPSFQTTWSDLNRLVNRETLPHAEVWPPVPYTIQFTPSDCNTTSGPMNCTEACRNETFLFTPTNLRICSLLAAASVLVRNDNYSFDPTGDSARRVAQDWYVPDLETFDGERVLGNITECISQSCVAASGVGTCSDAVSRVRYVPINATNLSPVVEILSHYCNGLNSITNADMAGPGVVLSYLFQTSLSLLFYVLVNFFKLWPRRIYAWLGCFSASLQNKGRRLQSSLTSSRFTAAAISSLVEFQEVQLYFIGSIQVASLISFDPDNPNTGSSNSNSFGSALLGSAIVSALGINGVYTVLLCQVCLQRSDMHWWYTFVLTSVVFVMAQVIVARDDMLMPSIEALWDKFSRDASVPACADNPSPMTFCGPPRGSVAAWSSGAEGRHVFVSVGTLAYVGLLIDQLSHALHDRTLPQTCKLGSAPEPRLVVHAQSAWPWIRELYWFSIQALLFVCTLLYYAVLLRASPRAGIGDTSQWSFGQLIAVMVWAPTIIKYIYFNLFGMEEGFEERVSKEYTILGRKRINHASDGRVEQRDG</sequence>
<protein>
    <submittedName>
        <fullName evidence="2">Uncharacterized protein</fullName>
    </submittedName>
</protein>
<dbReference type="OrthoDB" id="4582561at2759"/>
<feature type="transmembrane region" description="Helical" evidence="1">
    <location>
        <begin position="205"/>
        <end position="225"/>
    </location>
</feature>
<feature type="transmembrane region" description="Helical" evidence="1">
    <location>
        <begin position="505"/>
        <end position="524"/>
    </location>
</feature>
<name>A0A084BAA8_STACB</name>
<dbReference type="EMBL" id="KL647570">
    <property type="protein sequence ID" value="KEY74487.1"/>
    <property type="molecule type" value="Genomic_DNA"/>
</dbReference>
<feature type="transmembrane region" description="Helical" evidence="1">
    <location>
        <begin position="466"/>
        <end position="485"/>
    </location>
</feature>
<evidence type="ECO:0000313" key="2">
    <source>
        <dbReference type="EMBL" id="KEY74487.1"/>
    </source>
</evidence>
<gene>
    <name evidence="2" type="ORF">S7711_04519</name>
</gene>
<dbReference type="AlphaFoldDB" id="A0A084BAA8"/>
<feature type="transmembrane region" description="Helical" evidence="1">
    <location>
        <begin position="307"/>
        <end position="326"/>
    </location>
</feature>
<evidence type="ECO:0000313" key="3">
    <source>
        <dbReference type="Proteomes" id="UP000028045"/>
    </source>
</evidence>
<keyword evidence="1" id="KW-0812">Transmembrane</keyword>